<comment type="caution">
    <text evidence="3">The sequence shown here is derived from an EMBL/GenBank/DDBJ whole genome shotgun (WGS) entry which is preliminary data.</text>
</comment>
<dbReference type="InterPro" id="IPR042095">
    <property type="entry name" value="SUMF_sf"/>
</dbReference>
<evidence type="ECO:0000313" key="4">
    <source>
        <dbReference type="Proteomes" id="UP000435649"/>
    </source>
</evidence>
<evidence type="ECO:0000313" key="3">
    <source>
        <dbReference type="EMBL" id="MST98242.1"/>
    </source>
</evidence>
<sequence length="1243" mass="137393">MKHTLLLCGLLAGFSLAAAPELVMVGDAGNPGKKVYFHEVPNPYPRGGVAYPYRIGRSEVSNAEYAEFLNACAAESDPHRLFDERMKIVRSGGEGAWKYAPAPGREEDGVNFVSRVNAARYCNWLTTGDAAQGAYTIAEKPRENGRTFEAIVGYRDLTFPDAARVYVLPDMHEFFKAGWYDGDGKFRELNAETRSEPSRYGIVKHASGLREHMENKFYAGAPFVLGADDKATDAASLNTARLWQQPEYEGRETAGFRVAATAPLQIGDRLNRRNNFFFDDAEPAKLRIRSDAPAHKSVFRLELRDFANRPVWNKQVEPQLKPGVTELPIELPAADGYYELRVTPEDASFNGGSVVIPLAVMRDAADNGAEGNFGFTCHITRRERRYSFEEFDFDLLRRLGVSNVRVDVGYNDIGGSQSVLRRIRAAGLNPLAIITGSGVSDYDGLAKNRAGHPELVRKWAAHGIPADYAWYAEQVYNLISAHKDVVRDWEFGNEPTYWKVLPEDYAQMLKAGYKAAKLADPDCNVMAGDLNAIHAPVFRTGGAAFCDSIASHIYGFYVPMFWGIAGKMREMNGWKNAAGIPEKPVWLTEIGGCTYSSMHMIPVRTLDEVRRYQAIHQPKVMAGGLAFGAAKVIPYNFRDVPVDSLEEEFGMLDRYGRPKPGAASFRATAKLLGKAKFSGFVKGHSLKSGEIAGLAFRDAEGRDVVTLWRNDPYGYDQFKIPFFDMVRAPQPVALPAEGGSVELFNLSGGASKLDVKNGSVEIPVSEYPVFVRGRLKPELEPVSTAHAVPPLNLPRAKVKILPKQKTRACDLMSGTVPELAAGTAESVKVHVYNLKGEPLSGSLRLVPKSNWREWAWKVEPSVVKLDLPADGMGEAEFKIPVPRGAKPGQLFYLDAFFETEPGVEFQDTVVFRTETKKLKLADWITYAKGFKLASDADGARIRISWEKDRAPFASFYLRTPKLFAENAAGLETDVILPVRPDGAMIHAVNLLFMDRSGEIFQLKQNIAPPEKEWSLLRFDASGILRKGVIVHKGGDGKVDFPVRLLGFNFELKPGAAADGSILVREWERARPLTRWEPGAWTVYGEGYTLGKGKNESELVVSRTPGGRAYASLFSTRLPVVARDAASWPKNVEISFRPEKAAVHSVSFLVQDAKGETFQLKENIKPAEGETRLMRFDLTRIPQGRNLIVYGGNNDKKLDYPVKLLGFNFEFVKGDQPGTLVVNPPEFDKPAEESAGGGGAVAME</sequence>
<dbReference type="AlphaFoldDB" id="A0A844G5S0"/>
<dbReference type="Gene3D" id="3.20.20.80">
    <property type="entry name" value="Glycosidases"/>
    <property type="match status" value="1"/>
</dbReference>
<keyword evidence="4" id="KW-1185">Reference proteome</keyword>
<feature type="compositionally biased region" description="Gly residues" evidence="1">
    <location>
        <begin position="1234"/>
        <end position="1243"/>
    </location>
</feature>
<evidence type="ECO:0008006" key="5">
    <source>
        <dbReference type="Google" id="ProtNLM"/>
    </source>
</evidence>
<gene>
    <name evidence="3" type="ORF">FYJ85_14450</name>
</gene>
<dbReference type="Proteomes" id="UP000435649">
    <property type="component" value="Unassembled WGS sequence"/>
</dbReference>
<dbReference type="Gene3D" id="3.90.1580.10">
    <property type="entry name" value="paralog of FGE (formylglycine-generating enzyme)"/>
    <property type="match status" value="1"/>
</dbReference>
<organism evidence="3 4">
    <name type="scientific">Victivallis lenta</name>
    <dbReference type="NCBI Taxonomy" id="2606640"/>
    <lineage>
        <taxon>Bacteria</taxon>
        <taxon>Pseudomonadati</taxon>
        <taxon>Lentisphaerota</taxon>
        <taxon>Lentisphaeria</taxon>
        <taxon>Victivallales</taxon>
        <taxon>Victivallaceae</taxon>
        <taxon>Victivallis</taxon>
    </lineage>
</organism>
<dbReference type="SUPFAM" id="SSF51445">
    <property type="entry name" value="(Trans)glycosidases"/>
    <property type="match status" value="1"/>
</dbReference>
<dbReference type="PANTHER" id="PTHR12631:SF10">
    <property type="entry name" value="BETA-XYLOSIDASE-LIKE PROTEIN-RELATED"/>
    <property type="match status" value="1"/>
</dbReference>
<feature type="chain" id="PRO_5032941948" description="Carbohydrate-binding domain-containing protein" evidence="2">
    <location>
        <begin position="18"/>
        <end position="1243"/>
    </location>
</feature>
<keyword evidence="2" id="KW-0732">Signal</keyword>
<dbReference type="RefSeq" id="WP_154419314.1">
    <property type="nucleotide sequence ID" value="NZ_VUNS01000016.1"/>
</dbReference>
<dbReference type="EMBL" id="VUNS01000016">
    <property type="protein sequence ID" value="MST98242.1"/>
    <property type="molecule type" value="Genomic_DNA"/>
</dbReference>
<feature type="region of interest" description="Disordered" evidence="1">
    <location>
        <begin position="1221"/>
        <end position="1243"/>
    </location>
</feature>
<dbReference type="SUPFAM" id="SSF56436">
    <property type="entry name" value="C-type lectin-like"/>
    <property type="match status" value="1"/>
</dbReference>
<proteinExistence type="predicted"/>
<evidence type="ECO:0000256" key="2">
    <source>
        <dbReference type="SAM" id="SignalP"/>
    </source>
</evidence>
<dbReference type="InterPro" id="IPR017853">
    <property type="entry name" value="GH"/>
</dbReference>
<accession>A0A844G5S0</accession>
<reference evidence="3 4" key="1">
    <citation type="submission" date="2019-08" db="EMBL/GenBank/DDBJ databases">
        <title>In-depth cultivation of the pig gut microbiome towards novel bacterial diversity and tailored functional studies.</title>
        <authorList>
            <person name="Wylensek D."/>
            <person name="Hitch T.C.A."/>
            <person name="Clavel T."/>
        </authorList>
    </citation>
    <scope>NUCLEOTIDE SEQUENCE [LARGE SCALE GENOMIC DNA]</scope>
    <source>
        <strain evidence="3 4">BBE-744-WT-12</strain>
    </source>
</reference>
<protein>
    <recommendedName>
        <fullName evidence="5">Carbohydrate-binding domain-containing protein</fullName>
    </recommendedName>
</protein>
<dbReference type="GO" id="GO:0004553">
    <property type="term" value="F:hydrolase activity, hydrolyzing O-glycosyl compounds"/>
    <property type="evidence" value="ECO:0007669"/>
    <property type="project" value="TreeGrafter"/>
</dbReference>
<name>A0A844G5S0_9BACT</name>
<dbReference type="InterPro" id="IPR016187">
    <property type="entry name" value="CTDL_fold"/>
</dbReference>
<evidence type="ECO:0000256" key="1">
    <source>
        <dbReference type="SAM" id="MobiDB-lite"/>
    </source>
</evidence>
<dbReference type="InterPro" id="IPR051923">
    <property type="entry name" value="Glycosyl_Hydrolase_39"/>
</dbReference>
<feature type="signal peptide" evidence="2">
    <location>
        <begin position="1"/>
        <end position="17"/>
    </location>
</feature>
<dbReference type="PANTHER" id="PTHR12631">
    <property type="entry name" value="ALPHA-L-IDURONIDASE"/>
    <property type="match status" value="1"/>
</dbReference>